<gene>
    <name evidence="3" type="ORF">GCM10009017_20100</name>
    <name evidence="4" type="ORF">J2752_001894</name>
</gene>
<accession>A0A830G0V9</accession>
<keyword evidence="5" id="KW-1185">Reference proteome</keyword>
<comment type="caution">
    <text evidence="3">The sequence shown here is derived from an EMBL/GenBank/DDBJ whole genome shotgun (WGS) entry which is preliminary data.</text>
</comment>
<sequence length="149" mass="15020">MTLEPIHLADDRGVAGLPVRLVVAFVVGTAVLGVMLNMVSGVGALTTTELDAHPTPDVVHPGNGTITVAAVDPDGHALPDVTVVLSADTAGLAGGRPVVARTNASGVATLHATPTLPPTADQGTLTLTVKPPSGKYADRRANTDVLVVR</sequence>
<organism evidence="3 5">
    <name type="scientific">Halarchaeum rubridurum</name>
    <dbReference type="NCBI Taxonomy" id="489911"/>
    <lineage>
        <taxon>Archaea</taxon>
        <taxon>Methanobacteriati</taxon>
        <taxon>Methanobacteriota</taxon>
        <taxon>Stenosarchaea group</taxon>
        <taxon>Halobacteria</taxon>
        <taxon>Halobacteriales</taxon>
        <taxon>Halobacteriaceae</taxon>
    </lineage>
</organism>
<dbReference type="InterPro" id="IPR008964">
    <property type="entry name" value="Invasin/intimin_cell_adhesion"/>
</dbReference>
<reference evidence="4" key="3">
    <citation type="submission" date="2021-03" db="EMBL/GenBank/DDBJ databases">
        <title>Genomic Encyclopedia of Type Strains, Phase IV (KMG-IV): sequencing the most valuable type-strain genomes for metagenomic binning, comparative biology and taxonomic classification.</title>
        <authorList>
            <person name="Goeker M."/>
        </authorList>
    </citation>
    <scope>NUCLEOTIDE SEQUENCE</scope>
    <source>
        <strain evidence="4">DSM 22443</strain>
    </source>
</reference>
<dbReference type="Proteomes" id="UP000765891">
    <property type="component" value="Unassembled WGS sequence"/>
</dbReference>
<dbReference type="Pfam" id="PF24107">
    <property type="entry name" value="DUF7382"/>
    <property type="match status" value="1"/>
</dbReference>
<feature type="transmembrane region" description="Helical" evidence="1">
    <location>
        <begin position="21"/>
        <end position="45"/>
    </location>
</feature>
<reference evidence="3" key="2">
    <citation type="submission" date="2020-09" db="EMBL/GenBank/DDBJ databases">
        <authorList>
            <person name="Sun Q."/>
            <person name="Ohkuma M."/>
        </authorList>
    </citation>
    <scope>NUCLEOTIDE SEQUENCE</scope>
    <source>
        <strain evidence="3">JCM 16108</strain>
    </source>
</reference>
<proteinExistence type="predicted"/>
<evidence type="ECO:0000313" key="4">
    <source>
        <dbReference type="EMBL" id="MBP1954982.1"/>
    </source>
</evidence>
<protein>
    <recommendedName>
        <fullName evidence="2">DUF7382 domain-containing protein</fullName>
    </recommendedName>
</protein>
<dbReference type="EMBL" id="JAGGKO010000003">
    <property type="protein sequence ID" value="MBP1954982.1"/>
    <property type="molecule type" value="Genomic_DNA"/>
</dbReference>
<dbReference type="InterPro" id="IPR013783">
    <property type="entry name" value="Ig-like_fold"/>
</dbReference>
<dbReference type="EMBL" id="BMOO01000004">
    <property type="protein sequence ID" value="GGM69947.1"/>
    <property type="molecule type" value="Genomic_DNA"/>
</dbReference>
<evidence type="ECO:0000259" key="2">
    <source>
        <dbReference type="Pfam" id="PF24107"/>
    </source>
</evidence>
<dbReference type="RefSeq" id="WP_229732356.1">
    <property type="nucleotide sequence ID" value="NZ_BMOO01000004.1"/>
</dbReference>
<evidence type="ECO:0000313" key="5">
    <source>
        <dbReference type="Proteomes" id="UP000614609"/>
    </source>
</evidence>
<keyword evidence="1" id="KW-0812">Transmembrane</keyword>
<dbReference type="AlphaFoldDB" id="A0A830G0V9"/>
<name>A0A830G0V9_9EURY</name>
<dbReference type="SUPFAM" id="SSF49373">
    <property type="entry name" value="Invasin/intimin cell-adhesion fragments"/>
    <property type="match status" value="1"/>
</dbReference>
<keyword evidence="1" id="KW-1133">Transmembrane helix</keyword>
<evidence type="ECO:0000313" key="3">
    <source>
        <dbReference type="EMBL" id="GGM69947.1"/>
    </source>
</evidence>
<reference evidence="3" key="1">
    <citation type="journal article" date="2014" name="Int. J. Syst. Evol. Microbiol.">
        <title>Complete genome sequence of Corynebacterium casei LMG S-19264T (=DSM 44701T), isolated from a smear-ripened cheese.</title>
        <authorList>
            <consortium name="US DOE Joint Genome Institute (JGI-PGF)"/>
            <person name="Walter F."/>
            <person name="Albersmeier A."/>
            <person name="Kalinowski J."/>
            <person name="Ruckert C."/>
        </authorList>
    </citation>
    <scope>NUCLEOTIDE SEQUENCE</scope>
    <source>
        <strain evidence="3">JCM 16108</strain>
    </source>
</reference>
<dbReference type="InterPro" id="IPR055806">
    <property type="entry name" value="DUF7382"/>
</dbReference>
<feature type="domain" description="DUF7382" evidence="2">
    <location>
        <begin position="45"/>
        <end position="110"/>
    </location>
</feature>
<evidence type="ECO:0000256" key="1">
    <source>
        <dbReference type="SAM" id="Phobius"/>
    </source>
</evidence>
<dbReference type="Gene3D" id="2.60.40.10">
    <property type="entry name" value="Immunoglobulins"/>
    <property type="match status" value="1"/>
</dbReference>
<dbReference type="Proteomes" id="UP000614609">
    <property type="component" value="Unassembled WGS sequence"/>
</dbReference>
<keyword evidence="1" id="KW-0472">Membrane</keyword>